<reference evidence="2" key="1">
    <citation type="submission" date="2016-10" db="EMBL/GenBank/DDBJ databases">
        <authorList>
            <person name="Varghese N."/>
            <person name="Submissions S."/>
        </authorList>
    </citation>
    <scope>NUCLEOTIDE SEQUENCE [LARGE SCALE GENOMIC DNA]</scope>
    <source>
        <strain evidence="2">Jip14</strain>
    </source>
</reference>
<organism evidence="1 2">
    <name type="scientific">Parapedobacter koreensis</name>
    <dbReference type="NCBI Taxonomy" id="332977"/>
    <lineage>
        <taxon>Bacteria</taxon>
        <taxon>Pseudomonadati</taxon>
        <taxon>Bacteroidota</taxon>
        <taxon>Sphingobacteriia</taxon>
        <taxon>Sphingobacteriales</taxon>
        <taxon>Sphingobacteriaceae</taxon>
        <taxon>Parapedobacter</taxon>
    </lineage>
</organism>
<dbReference type="OrthoDB" id="9808753at2"/>
<name>A0A1H7UGE9_9SPHI</name>
<gene>
    <name evidence="1" type="ORF">SAMN05421740_11545</name>
</gene>
<evidence type="ECO:0000313" key="1">
    <source>
        <dbReference type="EMBL" id="SEL95805.1"/>
    </source>
</evidence>
<dbReference type="STRING" id="332977.SAMN05421740_11545"/>
<protein>
    <submittedName>
        <fullName evidence="1">Uncharacterized protein</fullName>
    </submittedName>
</protein>
<proteinExistence type="predicted"/>
<dbReference type="Proteomes" id="UP000198916">
    <property type="component" value="Unassembled WGS sequence"/>
</dbReference>
<dbReference type="AlphaFoldDB" id="A0A1H7UGE9"/>
<evidence type="ECO:0000313" key="2">
    <source>
        <dbReference type="Proteomes" id="UP000198916"/>
    </source>
</evidence>
<dbReference type="EMBL" id="FNZR01000015">
    <property type="protein sequence ID" value="SEL95805.1"/>
    <property type="molecule type" value="Genomic_DNA"/>
</dbReference>
<dbReference type="RefSeq" id="WP_143054005.1">
    <property type="nucleotide sequence ID" value="NZ_FNZR01000015.1"/>
</dbReference>
<accession>A0A1H7UGE9</accession>
<sequence length="290" mass="32863">MKKIMLSLILIGMYLSLWAQYAGTRTLTVTFPNETPNQVCYLYLPTNVNQNGVLEITITGSFDYELNTGVLKKRITFMKQTSGYFNASYEVLAAVNPLAEKWHIGDFDPENNRIPIYHLTSTGNRLSIKVDAQMLWSEGMTAFMQNLTVSNPETLNHGKSRQYKSIMQDRVGIGTLNPAERLSVNGNIRAKEVKVEMANWPDYVFKKDYALPSLDEVDKYIQSHGHLPGMPTAQEAVANGVELGEMNRKLLEKVEELTLHLIEKDKFEKQMVLKIEELGAELKALKNKTN</sequence>
<keyword evidence="2" id="KW-1185">Reference proteome</keyword>